<accession>A0A238JHB4</accession>
<reference evidence="2" key="1">
    <citation type="submission" date="2017-05" db="EMBL/GenBank/DDBJ databases">
        <authorList>
            <person name="Rodrigo-Torres L."/>
            <person name="Arahal R. D."/>
            <person name="Lucena T."/>
        </authorList>
    </citation>
    <scope>NUCLEOTIDE SEQUENCE [LARGE SCALE GENOMIC DNA]</scope>
    <source>
        <strain evidence="2">CECT 8649</strain>
    </source>
</reference>
<gene>
    <name evidence="1" type="ORF">TRP8649_03475</name>
</gene>
<dbReference type="Pfam" id="PF07433">
    <property type="entry name" value="DUF1513"/>
    <property type="match status" value="1"/>
</dbReference>
<proteinExistence type="predicted"/>
<organism evidence="1 2">
    <name type="scientific">Pelagimonas phthalicica</name>
    <dbReference type="NCBI Taxonomy" id="1037362"/>
    <lineage>
        <taxon>Bacteria</taxon>
        <taxon>Pseudomonadati</taxon>
        <taxon>Pseudomonadota</taxon>
        <taxon>Alphaproteobacteria</taxon>
        <taxon>Rhodobacterales</taxon>
        <taxon>Roseobacteraceae</taxon>
        <taxon>Pelagimonas</taxon>
    </lineage>
</organism>
<dbReference type="Proteomes" id="UP000225972">
    <property type="component" value="Unassembled WGS sequence"/>
</dbReference>
<dbReference type="AlphaFoldDB" id="A0A238JHB4"/>
<dbReference type="OrthoDB" id="5624218at2"/>
<keyword evidence="2" id="KW-1185">Reference proteome</keyword>
<evidence type="ECO:0000313" key="2">
    <source>
        <dbReference type="Proteomes" id="UP000225972"/>
    </source>
</evidence>
<dbReference type="PIRSF" id="PIRSF028101">
    <property type="entry name" value="UCP028101"/>
    <property type="match status" value="1"/>
</dbReference>
<dbReference type="Gene3D" id="2.130.10.10">
    <property type="entry name" value="YVTN repeat-like/Quinoprotein amine dehydrogenase"/>
    <property type="match status" value="1"/>
</dbReference>
<dbReference type="RefSeq" id="WP_099247273.1">
    <property type="nucleotide sequence ID" value="NZ_FXXP01000002.1"/>
</dbReference>
<dbReference type="SUPFAM" id="SSF50969">
    <property type="entry name" value="YVTN repeat-like/Quinoprotein amine dehydrogenase"/>
    <property type="match status" value="1"/>
</dbReference>
<dbReference type="EMBL" id="FXXP01000002">
    <property type="protein sequence ID" value="SMX29342.1"/>
    <property type="molecule type" value="Genomic_DNA"/>
</dbReference>
<name>A0A238JHB4_9RHOB</name>
<protein>
    <recommendedName>
        <fullName evidence="3">Twin-arginine translocation pathway signal</fullName>
    </recommendedName>
</protein>
<sequence>MQRRRFLLASGAALGAAISPLWADIGHQLYLSAASKGDRSTWLVGVEATGHVRFSLPLPGRGHAAAAHPERAEAIVFARRPGRFAMVLDCASGQILSELHAPEGRHFYGHGVFSADGQVLFTTENDFDGPDGRIGVWDAANGYRRLGEFASGGIGPHEIVRLENGHLAVANGGIQTHPDFGRKKLNIPTMRTNLTVLSPEGTVTASYDFPEAFHQNSIRHLDIGPDGQVFAALQWQGMPTKRVPLVAEFHTGRTRFLDHKATARLKAYAGSVAVSGDGSEIAVTGPKGGHMLIFDKAGQPITDMALPLASGVAKTDAGLLITCARGLARREGGDTEVIPVSGGWSWDNHLVRV</sequence>
<dbReference type="InterPro" id="IPR011044">
    <property type="entry name" value="Quino_amine_DH_bsu"/>
</dbReference>
<evidence type="ECO:0000313" key="1">
    <source>
        <dbReference type="EMBL" id="SMX29342.1"/>
    </source>
</evidence>
<evidence type="ECO:0008006" key="3">
    <source>
        <dbReference type="Google" id="ProtNLM"/>
    </source>
</evidence>
<dbReference type="InterPro" id="IPR015943">
    <property type="entry name" value="WD40/YVTN_repeat-like_dom_sf"/>
</dbReference>
<dbReference type="InterPro" id="IPR008311">
    <property type="entry name" value="UCP028101"/>
</dbReference>